<dbReference type="InterPro" id="IPR001251">
    <property type="entry name" value="CRAL-TRIO_dom"/>
</dbReference>
<dbReference type="Gene3D" id="1.20.5.1200">
    <property type="entry name" value="Alpha-tocopherol transfer"/>
    <property type="match status" value="1"/>
</dbReference>
<organism evidence="2 3">
    <name type="scientific">Megalurothrips usitatus</name>
    <name type="common">bean blossom thrips</name>
    <dbReference type="NCBI Taxonomy" id="439358"/>
    <lineage>
        <taxon>Eukaryota</taxon>
        <taxon>Metazoa</taxon>
        <taxon>Ecdysozoa</taxon>
        <taxon>Arthropoda</taxon>
        <taxon>Hexapoda</taxon>
        <taxon>Insecta</taxon>
        <taxon>Pterygota</taxon>
        <taxon>Neoptera</taxon>
        <taxon>Paraneoptera</taxon>
        <taxon>Thysanoptera</taxon>
        <taxon>Terebrantia</taxon>
        <taxon>Thripoidea</taxon>
        <taxon>Thripidae</taxon>
        <taxon>Megalurothrips</taxon>
    </lineage>
</organism>
<dbReference type="PANTHER" id="PTHR10174">
    <property type="entry name" value="ALPHA-TOCOPHEROL TRANSFER PROTEIN-RELATED"/>
    <property type="match status" value="1"/>
</dbReference>
<dbReference type="InterPro" id="IPR036865">
    <property type="entry name" value="CRAL-TRIO_dom_sf"/>
</dbReference>
<proteinExistence type="predicted"/>
<dbReference type="CDD" id="cd00170">
    <property type="entry name" value="SEC14"/>
    <property type="match status" value="1"/>
</dbReference>
<dbReference type="GO" id="GO:1902936">
    <property type="term" value="F:phosphatidylinositol bisphosphate binding"/>
    <property type="evidence" value="ECO:0007669"/>
    <property type="project" value="TreeGrafter"/>
</dbReference>
<dbReference type="SMART" id="SM01100">
    <property type="entry name" value="CRAL_TRIO_N"/>
    <property type="match status" value="1"/>
</dbReference>
<name>A0AAV7X9C4_9NEOP</name>
<dbReference type="EMBL" id="JAPTSV010000015">
    <property type="protein sequence ID" value="KAJ1520236.1"/>
    <property type="molecule type" value="Genomic_DNA"/>
</dbReference>
<protein>
    <recommendedName>
        <fullName evidence="1">CRAL-TRIO domain-containing protein</fullName>
    </recommendedName>
</protein>
<dbReference type="AlphaFoldDB" id="A0AAV7X9C4"/>
<dbReference type="InterPro" id="IPR036273">
    <property type="entry name" value="CRAL/TRIO_N_dom_sf"/>
</dbReference>
<comment type="caution">
    <text evidence="2">The sequence shown here is derived from an EMBL/GenBank/DDBJ whole genome shotgun (WGS) entry which is preliminary data.</text>
</comment>
<dbReference type="PANTHER" id="PTHR10174:SF220">
    <property type="entry name" value="LD41874P"/>
    <property type="match status" value="1"/>
</dbReference>
<dbReference type="SUPFAM" id="SSF52087">
    <property type="entry name" value="CRAL/TRIO domain"/>
    <property type="match status" value="1"/>
</dbReference>
<accession>A0AAV7X9C4</accession>
<dbReference type="Gene3D" id="3.40.525.10">
    <property type="entry name" value="CRAL-TRIO lipid binding domain"/>
    <property type="match status" value="1"/>
</dbReference>
<feature type="domain" description="CRAL-TRIO" evidence="1">
    <location>
        <begin position="122"/>
        <end position="288"/>
    </location>
</feature>
<sequence>MVHGVIEAGYDAKTALLSDIDELPCIHLGDFTLTFELGEMSDRTKEVALNELRETPETAGAAVDRLRELIAEDKELVVPMQNDAWLVRFLRPCKYYPESAYQQIKRYYEFKEKHSSVYRDLTPSKERNVFEANILTVCPNRDQLGRRILILELGKKWNHKKVSLDEVFKGCVLFLEAAMLEPETQVCGAVVIFDMDGLSMQQVWQFTPPFAKRIVDWLQDSVPLRVKNIHIVNQPYIFNMVFALFKPFLREKLRSRIIFHGSDRESLHSHLNPKCLPEVYGGSVSLPRISGLQWYELLVKCDKEYEAINSYGLKKTLEKAEDKKGKKK</sequence>
<evidence type="ECO:0000313" key="3">
    <source>
        <dbReference type="Proteomes" id="UP001075354"/>
    </source>
</evidence>
<dbReference type="Gene3D" id="1.10.8.20">
    <property type="entry name" value="N-terminal domain of phosphatidylinositol transfer protein sec14p"/>
    <property type="match status" value="1"/>
</dbReference>
<dbReference type="Pfam" id="PF00650">
    <property type="entry name" value="CRAL_TRIO"/>
    <property type="match status" value="1"/>
</dbReference>
<dbReference type="PRINTS" id="PR00180">
    <property type="entry name" value="CRETINALDHBP"/>
</dbReference>
<gene>
    <name evidence="2" type="ORF">ONE63_004446</name>
</gene>
<evidence type="ECO:0000259" key="1">
    <source>
        <dbReference type="PROSITE" id="PS50191"/>
    </source>
</evidence>
<keyword evidence="3" id="KW-1185">Reference proteome</keyword>
<dbReference type="Proteomes" id="UP001075354">
    <property type="component" value="Chromosome 15"/>
</dbReference>
<dbReference type="InterPro" id="IPR011074">
    <property type="entry name" value="CRAL/TRIO_N_dom"/>
</dbReference>
<dbReference type="GO" id="GO:0016020">
    <property type="term" value="C:membrane"/>
    <property type="evidence" value="ECO:0007669"/>
    <property type="project" value="TreeGrafter"/>
</dbReference>
<dbReference type="PROSITE" id="PS50191">
    <property type="entry name" value="CRAL_TRIO"/>
    <property type="match status" value="1"/>
</dbReference>
<dbReference type="SMART" id="SM00516">
    <property type="entry name" value="SEC14"/>
    <property type="match status" value="1"/>
</dbReference>
<evidence type="ECO:0000313" key="2">
    <source>
        <dbReference type="EMBL" id="KAJ1520236.1"/>
    </source>
</evidence>
<dbReference type="SUPFAM" id="SSF46938">
    <property type="entry name" value="CRAL/TRIO N-terminal domain"/>
    <property type="match status" value="1"/>
</dbReference>
<reference evidence="2" key="1">
    <citation type="submission" date="2022-12" db="EMBL/GenBank/DDBJ databases">
        <title>Chromosome-level genome assembly of the bean flower thrips Megalurothrips usitatus.</title>
        <authorList>
            <person name="Ma L."/>
            <person name="Liu Q."/>
            <person name="Li H."/>
            <person name="Cai W."/>
        </authorList>
    </citation>
    <scope>NUCLEOTIDE SEQUENCE</scope>
    <source>
        <strain evidence="2">Cailab_2022a</strain>
    </source>
</reference>